<dbReference type="PANTHER" id="PTHR31022">
    <property type="entry name" value="CENTRIOLE, CILIA AND SPINDLE-ASSOCIATED PROTEIN"/>
    <property type="match status" value="1"/>
</dbReference>
<keyword evidence="3" id="KW-1185">Reference proteome</keyword>
<evidence type="ECO:0000313" key="2">
    <source>
        <dbReference type="EMBL" id="KAJ8308347.1"/>
    </source>
</evidence>
<feature type="compositionally biased region" description="Basic and acidic residues" evidence="1">
    <location>
        <begin position="146"/>
        <end position="165"/>
    </location>
</feature>
<sequence>HRTHRRELECAHTPIAWDDEQVDKTDSESLNDEEDCLGKLALEKLKLGTEEDDDEKLKIKIGDREQKQITCEIEDKNKNNNNENCDKKEEKQEALQEKNKKISDDDVLIQVRSPEQQTLTKLAKAKLQKYASKENRDLPEQNKPIKSKEANEDLLKPKKVDDKTFVCKSKPRRPDREVRPKSSPTRPVSAPATYVSYDNNRPPFCAYGGGNSVTVTGQQRTFNVRASKQVYTAAVEAHYKQKEAERKRRSAERKAFLREKRKKKALAEKMARETASWQSEYCRNFPSYDSAEYERNCTSRNAKRRTHFMVLW</sequence>
<feature type="compositionally biased region" description="Basic and acidic residues" evidence="1">
    <location>
        <begin position="131"/>
        <end position="140"/>
    </location>
</feature>
<proteinExistence type="predicted"/>
<dbReference type="Proteomes" id="UP001217089">
    <property type="component" value="Unassembled WGS sequence"/>
</dbReference>
<reference evidence="2 3" key="1">
    <citation type="submission" date="2022-12" db="EMBL/GenBank/DDBJ databases">
        <title>Chromosome-level genome of Tegillarca granosa.</title>
        <authorList>
            <person name="Kim J."/>
        </authorList>
    </citation>
    <scope>NUCLEOTIDE SEQUENCE [LARGE SCALE GENOMIC DNA]</scope>
    <source>
        <strain evidence="2">Teg-2019</strain>
        <tissue evidence="2">Adductor muscle</tissue>
    </source>
</reference>
<name>A0ABQ9ET34_TEGGR</name>
<evidence type="ECO:0000256" key="1">
    <source>
        <dbReference type="SAM" id="MobiDB-lite"/>
    </source>
</evidence>
<gene>
    <name evidence="2" type="ORF">KUTeg_013221</name>
</gene>
<dbReference type="InterPro" id="IPR029774">
    <property type="entry name" value="CSAP"/>
</dbReference>
<feature type="non-terminal residue" evidence="2">
    <location>
        <position position="1"/>
    </location>
</feature>
<evidence type="ECO:0008006" key="4">
    <source>
        <dbReference type="Google" id="ProtNLM"/>
    </source>
</evidence>
<feature type="compositionally biased region" description="Basic and acidic residues" evidence="1">
    <location>
        <begin position="72"/>
        <end position="104"/>
    </location>
</feature>
<dbReference type="Pfam" id="PF15748">
    <property type="entry name" value="CCSAP"/>
    <property type="match status" value="1"/>
</dbReference>
<protein>
    <recommendedName>
        <fullName evidence="4">Centriole, cilia and spindle-associated protein</fullName>
    </recommendedName>
</protein>
<evidence type="ECO:0000313" key="3">
    <source>
        <dbReference type="Proteomes" id="UP001217089"/>
    </source>
</evidence>
<dbReference type="PANTHER" id="PTHR31022:SF4">
    <property type="entry name" value="CENTRIOLE, CILIA AND SPINDLE-ASSOCIATED PROTEIN"/>
    <property type="match status" value="1"/>
</dbReference>
<feature type="region of interest" description="Disordered" evidence="1">
    <location>
        <begin position="72"/>
        <end position="195"/>
    </location>
</feature>
<comment type="caution">
    <text evidence="2">The sequence shown here is derived from an EMBL/GenBank/DDBJ whole genome shotgun (WGS) entry which is preliminary data.</text>
</comment>
<organism evidence="2 3">
    <name type="scientific">Tegillarca granosa</name>
    <name type="common">Malaysian cockle</name>
    <name type="synonym">Anadara granosa</name>
    <dbReference type="NCBI Taxonomy" id="220873"/>
    <lineage>
        <taxon>Eukaryota</taxon>
        <taxon>Metazoa</taxon>
        <taxon>Spiralia</taxon>
        <taxon>Lophotrochozoa</taxon>
        <taxon>Mollusca</taxon>
        <taxon>Bivalvia</taxon>
        <taxon>Autobranchia</taxon>
        <taxon>Pteriomorphia</taxon>
        <taxon>Arcoida</taxon>
        <taxon>Arcoidea</taxon>
        <taxon>Arcidae</taxon>
        <taxon>Tegillarca</taxon>
    </lineage>
</organism>
<accession>A0ABQ9ET34</accession>
<dbReference type="EMBL" id="JARBDR010000657">
    <property type="protein sequence ID" value="KAJ8308347.1"/>
    <property type="molecule type" value="Genomic_DNA"/>
</dbReference>